<dbReference type="InterPro" id="IPR029098">
    <property type="entry name" value="Acetyltransf_C"/>
</dbReference>
<dbReference type="NCBIfam" id="TIGR01852">
    <property type="entry name" value="lipid_A_lpxA"/>
    <property type="match status" value="1"/>
</dbReference>
<dbReference type="InterPro" id="IPR010137">
    <property type="entry name" value="Lipid_A_LpxA"/>
</dbReference>
<dbReference type="NCBIfam" id="NF003657">
    <property type="entry name" value="PRK05289.1"/>
    <property type="match status" value="1"/>
</dbReference>
<dbReference type="PROSITE" id="PS00101">
    <property type="entry name" value="HEXAPEP_TRANSFERASES"/>
    <property type="match status" value="1"/>
</dbReference>
<keyword evidence="6" id="KW-0443">Lipid metabolism</keyword>
<evidence type="ECO:0000256" key="4">
    <source>
        <dbReference type="ARBA" id="ARBA00022679"/>
    </source>
</evidence>
<keyword evidence="4 9" id="KW-0808">Transferase</keyword>
<keyword evidence="5" id="KW-0677">Repeat</keyword>
<dbReference type="GO" id="GO:0008780">
    <property type="term" value="F:acyl-[acyl-carrier-protein]-UDP-N-acetylglucosamine O-acyltransferase activity"/>
    <property type="evidence" value="ECO:0007669"/>
    <property type="project" value="InterPro"/>
</dbReference>
<evidence type="ECO:0000256" key="2">
    <source>
        <dbReference type="ARBA" id="ARBA00022516"/>
    </source>
</evidence>
<evidence type="ECO:0000256" key="3">
    <source>
        <dbReference type="ARBA" id="ARBA00022556"/>
    </source>
</evidence>
<dbReference type="AlphaFoldDB" id="C6HZV2"/>
<dbReference type="Gene3D" id="1.20.1180.10">
    <property type="entry name" value="Udp N-acetylglucosamine O-acyltransferase, C-terminal domain"/>
    <property type="match status" value="1"/>
</dbReference>
<dbReference type="InterPro" id="IPR018357">
    <property type="entry name" value="Hexapep_transf_CS"/>
</dbReference>
<dbReference type="EMBL" id="GG693884">
    <property type="protein sequence ID" value="EES51890.1"/>
    <property type="molecule type" value="Genomic_DNA"/>
</dbReference>
<keyword evidence="7 9" id="KW-0012">Acyltransferase</keyword>
<evidence type="ECO:0000256" key="7">
    <source>
        <dbReference type="ARBA" id="ARBA00023315"/>
    </source>
</evidence>
<dbReference type="PANTHER" id="PTHR43480">
    <property type="entry name" value="ACYL-[ACYL-CARRIER-PROTEIN]--UDP-N-ACETYLGLUCOSAMINE O-ACYLTRANSFERASE"/>
    <property type="match status" value="1"/>
</dbReference>
<dbReference type="Gene3D" id="2.160.10.10">
    <property type="entry name" value="Hexapeptide repeat proteins"/>
    <property type="match status" value="1"/>
</dbReference>
<reference evidence="9 10" key="1">
    <citation type="journal article" date="2009" name="Appl. Environ. Microbiol.">
        <title>Community genomic and proteomic analyses of chemoautotrophic iron-oxidizing "Leptospirillum rubarum" (Group II) and "Leptospirillum ferrodiazotrophum" (Group III) bacteria in acid mine drainage biofilms.</title>
        <authorList>
            <person name="Goltsman D.S."/>
            <person name="Denef V.J."/>
            <person name="Singer S.W."/>
            <person name="VerBerkmoes N.C."/>
            <person name="Lefsrud M."/>
            <person name="Mueller R.S."/>
            <person name="Dick G.J."/>
            <person name="Sun C.L."/>
            <person name="Wheeler K.E."/>
            <person name="Zemla A."/>
            <person name="Baker B.J."/>
            <person name="Hauser L."/>
            <person name="Land M."/>
            <person name="Shah M.B."/>
            <person name="Thelen M.P."/>
            <person name="Hettich R.L."/>
            <person name="Banfield J.F."/>
        </authorList>
    </citation>
    <scope>NUCLEOTIDE SEQUENCE [LARGE SCALE GENOMIC DNA]</scope>
</reference>
<dbReference type="CDD" id="cd03351">
    <property type="entry name" value="LbH_UDP-GlcNAc_AT"/>
    <property type="match status" value="1"/>
</dbReference>
<dbReference type="PANTHER" id="PTHR43480:SF1">
    <property type="entry name" value="ACYL-[ACYL-CARRIER-PROTEIN]--UDP-N-ACETYLGLUCOSAMINE O-ACYLTRANSFERASE, MITOCHONDRIAL-RELATED"/>
    <property type="match status" value="1"/>
</dbReference>
<feature type="domain" description="UDP N-acetylglucosamine O-acyltransferase C-terminal" evidence="8">
    <location>
        <begin position="176"/>
        <end position="253"/>
    </location>
</feature>
<gene>
    <name evidence="9" type="ORF">UBAL3_95450110</name>
</gene>
<dbReference type="Proteomes" id="UP000009374">
    <property type="component" value="Unassembled WGS sequence"/>
</dbReference>
<dbReference type="GO" id="GO:0009245">
    <property type="term" value="P:lipid A biosynthetic process"/>
    <property type="evidence" value="ECO:0007669"/>
    <property type="project" value="UniProtKB-KW"/>
</dbReference>
<dbReference type="Pfam" id="PF00132">
    <property type="entry name" value="Hexapep"/>
    <property type="match status" value="2"/>
</dbReference>
<dbReference type="InterPro" id="IPR011004">
    <property type="entry name" value="Trimer_LpxA-like_sf"/>
</dbReference>
<sequence>MGSSIHPTAVVDRSVEIASGVSVGPFCVLRGPSTIGEGSVLMERVSLGPHVTLGRNNRLHPGAVIGHEPQDHSYKGAPTQTVIGDDNEIREYVTIHRGTREGSRTLVGSRTLLMSGAHVAHNCTIGDGAILANNVLLAGHVTVGPGAFLSGGVLVHQFVRIGRLALLRGGSRTSRDVPPFAIMDGTHTLRTINRVGLRRAGFSRETIEAVERFYREWLLSAPLQRRALESLPLDLPELREIRDFVLESRRGICAPSRRGHARPEESGEEPSDL</sequence>
<keyword evidence="1" id="KW-0963">Cytoplasm</keyword>
<evidence type="ECO:0000256" key="5">
    <source>
        <dbReference type="ARBA" id="ARBA00022737"/>
    </source>
</evidence>
<dbReference type="InterPro" id="IPR001451">
    <property type="entry name" value="Hexapep"/>
</dbReference>
<accession>C6HZV2</accession>
<proteinExistence type="predicted"/>
<dbReference type="Pfam" id="PF13720">
    <property type="entry name" value="Acetyltransf_11"/>
    <property type="match status" value="1"/>
</dbReference>
<organism evidence="9 10">
    <name type="scientific">Leptospirillum ferrodiazotrophum</name>
    <dbReference type="NCBI Taxonomy" id="412449"/>
    <lineage>
        <taxon>Bacteria</taxon>
        <taxon>Pseudomonadati</taxon>
        <taxon>Nitrospirota</taxon>
        <taxon>Nitrospiria</taxon>
        <taxon>Nitrospirales</taxon>
        <taxon>Nitrospiraceae</taxon>
        <taxon>Leptospirillum</taxon>
    </lineage>
</organism>
<keyword evidence="2" id="KW-0444">Lipid biosynthesis</keyword>
<name>C6HZV2_9BACT</name>
<evidence type="ECO:0000313" key="10">
    <source>
        <dbReference type="Proteomes" id="UP000009374"/>
    </source>
</evidence>
<dbReference type="PIRSF" id="PIRSF000456">
    <property type="entry name" value="UDP-GlcNAc_acltr"/>
    <property type="match status" value="1"/>
</dbReference>
<dbReference type="SUPFAM" id="SSF51161">
    <property type="entry name" value="Trimeric LpxA-like enzymes"/>
    <property type="match status" value="1"/>
</dbReference>
<evidence type="ECO:0000256" key="6">
    <source>
        <dbReference type="ARBA" id="ARBA00023098"/>
    </source>
</evidence>
<dbReference type="GO" id="GO:0016020">
    <property type="term" value="C:membrane"/>
    <property type="evidence" value="ECO:0007669"/>
    <property type="project" value="GOC"/>
</dbReference>
<evidence type="ECO:0000313" key="9">
    <source>
        <dbReference type="EMBL" id="EES51890.1"/>
    </source>
</evidence>
<keyword evidence="10" id="KW-1185">Reference proteome</keyword>
<dbReference type="InterPro" id="IPR037157">
    <property type="entry name" value="Acetyltransf_C_sf"/>
</dbReference>
<keyword evidence="3" id="KW-0441">Lipid A biosynthesis</keyword>
<evidence type="ECO:0000259" key="8">
    <source>
        <dbReference type="Pfam" id="PF13720"/>
    </source>
</evidence>
<evidence type="ECO:0000256" key="1">
    <source>
        <dbReference type="ARBA" id="ARBA00022490"/>
    </source>
</evidence>
<protein>
    <submittedName>
        <fullName evidence="9">Acyl-[acyl-carrier-protein]--UDP-N-acetylglucosamine O-acyltransferase</fullName>
    </submittedName>
</protein>